<organism evidence="1 2">
    <name type="scientific">Corchorus capsularis</name>
    <name type="common">Jute</name>
    <dbReference type="NCBI Taxonomy" id="210143"/>
    <lineage>
        <taxon>Eukaryota</taxon>
        <taxon>Viridiplantae</taxon>
        <taxon>Streptophyta</taxon>
        <taxon>Embryophyta</taxon>
        <taxon>Tracheophyta</taxon>
        <taxon>Spermatophyta</taxon>
        <taxon>Magnoliopsida</taxon>
        <taxon>eudicotyledons</taxon>
        <taxon>Gunneridae</taxon>
        <taxon>Pentapetalae</taxon>
        <taxon>rosids</taxon>
        <taxon>malvids</taxon>
        <taxon>Malvales</taxon>
        <taxon>Malvaceae</taxon>
        <taxon>Grewioideae</taxon>
        <taxon>Apeibeae</taxon>
        <taxon>Corchorus</taxon>
    </lineage>
</organism>
<protein>
    <submittedName>
        <fullName evidence="1">Uncharacterized protein</fullName>
    </submittedName>
</protein>
<evidence type="ECO:0000313" key="2">
    <source>
        <dbReference type="Proteomes" id="UP000188268"/>
    </source>
</evidence>
<gene>
    <name evidence="1" type="ORF">CCACVL1_07538</name>
</gene>
<evidence type="ECO:0000313" key="1">
    <source>
        <dbReference type="EMBL" id="OMO90037.1"/>
    </source>
</evidence>
<reference evidence="1 2" key="1">
    <citation type="submission" date="2013-09" db="EMBL/GenBank/DDBJ databases">
        <title>Corchorus capsularis genome sequencing.</title>
        <authorList>
            <person name="Alam M."/>
            <person name="Haque M.S."/>
            <person name="Islam M.S."/>
            <person name="Emdad E.M."/>
            <person name="Islam M.M."/>
            <person name="Ahmed B."/>
            <person name="Halim A."/>
            <person name="Hossen Q.M.M."/>
            <person name="Hossain M.Z."/>
            <person name="Ahmed R."/>
            <person name="Khan M.M."/>
            <person name="Islam R."/>
            <person name="Rashid M.M."/>
            <person name="Khan S.A."/>
            <person name="Rahman M.S."/>
            <person name="Alam M."/>
        </authorList>
    </citation>
    <scope>NUCLEOTIDE SEQUENCE [LARGE SCALE GENOMIC DNA]</scope>
    <source>
        <strain evidence="2">cv. CVL-1</strain>
        <tissue evidence="1">Whole seedling</tissue>
    </source>
</reference>
<dbReference type="Proteomes" id="UP000188268">
    <property type="component" value="Unassembled WGS sequence"/>
</dbReference>
<keyword evidence="2" id="KW-1185">Reference proteome</keyword>
<name>A0A1R3J5E1_COCAP</name>
<proteinExistence type="predicted"/>
<dbReference type="Gramene" id="OMO90037">
    <property type="protein sequence ID" value="OMO90037"/>
    <property type="gene ID" value="CCACVL1_07538"/>
</dbReference>
<dbReference type="AlphaFoldDB" id="A0A1R3J5E1"/>
<accession>A0A1R3J5E1</accession>
<comment type="caution">
    <text evidence="1">The sequence shown here is derived from an EMBL/GenBank/DDBJ whole genome shotgun (WGS) entry which is preliminary data.</text>
</comment>
<dbReference type="EMBL" id="AWWV01008534">
    <property type="protein sequence ID" value="OMO90037.1"/>
    <property type="molecule type" value="Genomic_DNA"/>
</dbReference>
<sequence>MAIAHRSPVVDTLDLMSLPYHPSGSGRWQPPMTPLMSAAPFLCLTNLEP</sequence>